<dbReference type="AlphaFoldDB" id="A0AAV4HVC4"/>
<organism evidence="1 2">
    <name type="scientific">Elysia marginata</name>
    <dbReference type="NCBI Taxonomy" id="1093978"/>
    <lineage>
        <taxon>Eukaryota</taxon>
        <taxon>Metazoa</taxon>
        <taxon>Spiralia</taxon>
        <taxon>Lophotrochozoa</taxon>
        <taxon>Mollusca</taxon>
        <taxon>Gastropoda</taxon>
        <taxon>Heterobranchia</taxon>
        <taxon>Euthyneura</taxon>
        <taxon>Panpulmonata</taxon>
        <taxon>Sacoglossa</taxon>
        <taxon>Placobranchoidea</taxon>
        <taxon>Plakobranchidae</taxon>
        <taxon>Elysia</taxon>
    </lineage>
</organism>
<proteinExistence type="predicted"/>
<dbReference type="InterPro" id="IPR012341">
    <property type="entry name" value="6hp_glycosidase-like_sf"/>
</dbReference>
<name>A0AAV4HVC4_9GAST</name>
<dbReference type="EMBL" id="BMAT01002224">
    <property type="protein sequence ID" value="GFS02158.1"/>
    <property type="molecule type" value="Genomic_DNA"/>
</dbReference>
<reference evidence="1 2" key="1">
    <citation type="journal article" date="2021" name="Elife">
        <title>Chloroplast acquisition without the gene transfer in kleptoplastic sea slugs, Plakobranchus ocellatus.</title>
        <authorList>
            <person name="Maeda T."/>
            <person name="Takahashi S."/>
            <person name="Yoshida T."/>
            <person name="Shimamura S."/>
            <person name="Takaki Y."/>
            <person name="Nagai Y."/>
            <person name="Toyoda A."/>
            <person name="Suzuki Y."/>
            <person name="Arimoto A."/>
            <person name="Ishii H."/>
            <person name="Satoh N."/>
            <person name="Nishiyama T."/>
            <person name="Hasebe M."/>
            <person name="Maruyama T."/>
            <person name="Minagawa J."/>
            <person name="Obokata J."/>
            <person name="Shigenobu S."/>
        </authorList>
    </citation>
    <scope>NUCLEOTIDE SEQUENCE [LARGE SCALE GENOMIC DNA]</scope>
</reference>
<keyword evidence="2" id="KW-1185">Reference proteome</keyword>
<protein>
    <submittedName>
        <fullName evidence="1">Glucosidase</fullName>
    </submittedName>
</protein>
<accession>A0AAV4HVC4</accession>
<dbReference type="GO" id="GO:0005975">
    <property type="term" value="P:carbohydrate metabolic process"/>
    <property type="evidence" value="ECO:0007669"/>
    <property type="project" value="InterPro"/>
</dbReference>
<evidence type="ECO:0000313" key="1">
    <source>
        <dbReference type="EMBL" id="GFS02158.1"/>
    </source>
</evidence>
<comment type="caution">
    <text evidence="1">The sequence shown here is derived from an EMBL/GenBank/DDBJ whole genome shotgun (WGS) entry which is preliminary data.</text>
</comment>
<evidence type="ECO:0000313" key="2">
    <source>
        <dbReference type="Proteomes" id="UP000762676"/>
    </source>
</evidence>
<dbReference type="Gene3D" id="1.50.10.10">
    <property type="match status" value="1"/>
</dbReference>
<sequence length="105" mass="11986">MEKYSDLDRVFTVPLSIHYPTKSASKATFLSIAHDICKRVVSIFLPGKNGARPIHGTQEKYTETDWQKLLLFYEYIHADTGRGCGASHQTGWTALIVEFVQKLRR</sequence>
<dbReference type="Proteomes" id="UP000762676">
    <property type="component" value="Unassembled WGS sequence"/>
</dbReference>
<gene>
    <name evidence="1" type="ORF">ElyMa_001116000</name>
</gene>